<dbReference type="InterPro" id="IPR006028">
    <property type="entry name" value="GABAA/Glycine_rcpt"/>
</dbReference>
<dbReference type="PRINTS" id="PR00253">
    <property type="entry name" value="GABAARECEPTR"/>
</dbReference>
<protein>
    <submittedName>
        <fullName evidence="2">Uncharacterized protein</fullName>
    </submittedName>
</protein>
<keyword evidence="1" id="KW-0812">Transmembrane</keyword>
<keyword evidence="1" id="KW-1133">Transmembrane helix</keyword>
<dbReference type="GO" id="GO:0016020">
    <property type="term" value="C:membrane"/>
    <property type="evidence" value="ECO:0007669"/>
    <property type="project" value="InterPro"/>
</dbReference>
<feature type="transmembrane region" description="Helical" evidence="1">
    <location>
        <begin position="48"/>
        <end position="70"/>
    </location>
</feature>
<evidence type="ECO:0000313" key="2">
    <source>
        <dbReference type="EMBL" id="KAJ8390650.1"/>
    </source>
</evidence>
<feature type="transmembrane region" description="Helical" evidence="1">
    <location>
        <begin position="125"/>
        <end position="148"/>
    </location>
</feature>
<accession>A0AAD7RUU5</accession>
<dbReference type="Proteomes" id="UP001221898">
    <property type="component" value="Unassembled WGS sequence"/>
</dbReference>
<reference evidence="2" key="1">
    <citation type="journal article" date="2023" name="Science">
        <title>Genome structures resolve the early diversification of teleost fishes.</title>
        <authorList>
            <person name="Parey E."/>
            <person name="Louis A."/>
            <person name="Montfort J."/>
            <person name="Bouchez O."/>
            <person name="Roques C."/>
            <person name="Iampietro C."/>
            <person name="Lluch J."/>
            <person name="Castinel A."/>
            <person name="Donnadieu C."/>
            <person name="Desvignes T."/>
            <person name="Floi Bucao C."/>
            <person name="Jouanno E."/>
            <person name="Wen M."/>
            <person name="Mejri S."/>
            <person name="Dirks R."/>
            <person name="Jansen H."/>
            <person name="Henkel C."/>
            <person name="Chen W.J."/>
            <person name="Zahm M."/>
            <person name="Cabau C."/>
            <person name="Klopp C."/>
            <person name="Thompson A.W."/>
            <person name="Robinson-Rechavi M."/>
            <person name="Braasch I."/>
            <person name="Lecointre G."/>
            <person name="Bobe J."/>
            <person name="Postlethwait J.H."/>
            <person name="Berthelot C."/>
            <person name="Roest Crollius H."/>
            <person name="Guiguen Y."/>
        </authorList>
    </citation>
    <scope>NUCLEOTIDE SEQUENCE</scope>
    <source>
        <strain evidence="2">NC1722</strain>
    </source>
</reference>
<gene>
    <name evidence="2" type="ORF">AAFF_G00102560</name>
</gene>
<dbReference type="GO" id="GO:0005216">
    <property type="term" value="F:monoatomic ion channel activity"/>
    <property type="evidence" value="ECO:0007669"/>
    <property type="project" value="InterPro"/>
</dbReference>
<dbReference type="InterPro" id="IPR036719">
    <property type="entry name" value="Neuro-gated_channel_TM_sf"/>
</dbReference>
<keyword evidence="1" id="KW-0472">Membrane</keyword>
<dbReference type="Gene3D" id="1.20.58.390">
    <property type="entry name" value="Neurotransmitter-gated ion-channel transmembrane domain"/>
    <property type="match status" value="1"/>
</dbReference>
<evidence type="ECO:0000256" key="1">
    <source>
        <dbReference type="SAM" id="Phobius"/>
    </source>
</evidence>
<organism evidence="2 3">
    <name type="scientific">Aldrovandia affinis</name>
    <dbReference type="NCBI Taxonomy" id="143900"/>
    <lineage>
        <taxon>Eukaryota</taxon>
        <taxon>Metazoa</taxon>
        <taxon>Chordata</taxon>
        <taxon>Craniata</taxon>
        <taxon>Vertebrata</taxon>
        <taxon>Euteleostomi</taxon>
        <taxon>Actinopterygii</taxon>
        <taxon>Neopterygii</taxon>
        <taxon>Teleostei</taxon>
        <taxon>Notacanthiformes</taxon>
        <taxon>Halosauridae</taxon>
        <taxon>Aldrovandia</taxon>
    </lineage>
</organism>
<dbReference type="InterPro" id="IPR038050">
    <property type="entry name" value="Neuro_actylchol_rec"/>
</dbReference>
<dbReference type="AlphaFoldDB" id="A0AAD7RUU5"/>
<sequence>MLMVMLFWVSFSMDLDLSLPKYHYGADHIHHNHGRVRLHASSVKAVDILWASFLFVFLSVTKYAAVTYCTTVEEMKKLKRGKMSACAADKQTPSRNSTKPLPVKGTKLCWRCSIRDNIKFIMSNSYVIGSCSLKILPLAYLLFNLIYWCMYS</sequence>
<comment type="caution">
    <text evidence="2">The sequence shown here is derived from an EMBL/GenBank/DDBJ whole genome shotgun (WGS) entry which is preliminary data.</text>
</comment>
<keyword evidence="3" id="KW-1185">Reference proteome</keyword>
<evidence type="ECO:0000313" key="3">
    <source>
        <dbReference type="Proteomes" id="UP001221898"/>
    </source>
</evidence>
<proteinExistence type="predicted"/>
<name>A0AAD7RUU5_9TELE</name>
<dbReference type="GO" id="GO:0004888">
    <property type="term" value="F:transmembrane signaling receptor activity"/>
    <property type="evidence" value="ECO:0007669"/>
    <property type="project" value="InterPro"/>
</dbReference>
<dbReference type="EMBL" id="JAINUG010000167">
    <property type="protein sequence ID" value="KAJ8390650.1"/>
    <property type="molecule type" value="Genomic_DNA"/>
</dbReference>
<dbReference type="SUPFAM" id="SSF90112">
    <property type="entry name" value="Neurotransmitter-gated ion-channel transmembrane pore"/>
    <property type="match status" value="1"/>
</dbReference>